<name>A0A1M7EYB9_9FIRM</name>
<organism evidence="8 9">
    <name type="scientific">Anaerosporobacter mobilis DSM 15930</name>
    <dbReference type="NCBI Taxonomy" id="1120996"/>
    <lineage>
        <taxon>Bacteria</taxon>
        <taxon>Bacillati</taxon>
        <taxon>Bacillota</taxon>
        <taxon>Clostridia</taxon>
        <taxon>Lachnospirales</taxon>
        <taxon>Lachnospiraceae</taxon>
        <taxon>Anaerosporobacter</taxon>
    </lineage>
</organism>
<dbReference type="Proteomes" id="UP000184038">
    <property type="component" value="Unassembled WGS sequence"/>
</dbReference>
<keyword evidence="8" id="KW-0969">Cilium</keyword>
<sequence length="128" mass="13957">MILSDAYNYINVTGQAAAASKMRSTVIANNIANVDTPNYKRQDVKFESLLAAQMSGGGSLDSKIASMDLARLNAQVYTDNANLSYRSDGNNVDISTESSYYAQSQLKYNTLVDYMNRGFSAIKIAMGK</sequence>
<dbReference type="RefSeq" id="WP_073281986.1">
    <property type="nucleotide sequence ID" value="NZ_FRCP01000005.1"/>
</dbReference>
<evidence type="ECO:0000256" key="4">
    <source>
        <dbReference type="ARBA" id="ARBA00023143"/>
    </source>
</evidence>
<dbReference type="EMBL" id="FRCP01000005">
    <property type="protein sequence ID" value="SHL96782.1"/>
    <property type="molecule type" value="Genomic_DNA"/>
</dbReference>
<dbReference type="PROSITE" id="PS00588">
    <property type="entry name" value="FLAGELLA_BB_ROD"/>
    <property type="match status" value="1"/>
</dbReference>
<gene>
    <name evidence="8" type="ORF">SAMN02746066_00281</name>
</gene>
<evidence type="ECO:0000256" key="5">
    <source>
        <dbReference type="ARBA" id="ARBA00024934"/>
    </source>
</evidence>
<comment type="subcellular location">
    <subcellularLocation>
        <location evidence="1 6">Bacterial flagellum basal body</location>
    </subcellularLocation>
</comment>
<dbReference type="STRING" id="1120996.SAMN02746066_00281"/>
<reference evidence="8 9" key="1">
    <citation type="submission" date="2016-11" db="EMBL/GenBank/DDBJ databases">
        <authorList>
            <person name="Jaros S."/>
            <person name="Januszkiewicz K."/>
            <person name="Wedrychowicz H."/>
        </authorList>
    </citation>
    <scope>NUCLEOTIDE SEQUENCE [LARGE SCALE GENOMIC DNA]</scope>
    <source>
        <strain evidence="8 9">DSM 15930</strain>
    </source>
</reference>
<evidence type="ECO:0000256" key="6">
    <source>
        <dbReference type="PIRNR" id="PIRNR002889"/>
    </source>
</evidence>
<evidence type="ECO:0000313" key="9">
    <source>
        <dbReference type="Proteomes" id="UP000184038"/>
    </source>
</evidence>
<accession>A0A1M7EYB9</accession>
<dbReference type="AlphaFoldDB" id="A0A1M7EYB9"/>
<keyword evidence="8" id="KW-0282">Flagellum</keyword>
<dbReference type="PIRSF" id="PIRSF002889">
    <property type="entry name" value="Rod_FlgB"/>
    <property type="match status" value="1"/>
</dbReference>
<dbReference type="InterPro" id="IPR006300">
    <property type="entry name" value="FlgB"/>
</dbReference>
<comment type="similarity">
    <text evidence="2 6">Belongs to the flagella basal body rod proteins family.</text>
</comment>
<dbReference type="GO" id="GO:0030694">
    <property type="term" value="C:bacterial-type flagellum basal body, rod"/>
    <property type="evidence" value="ECO:0007669"/>
    <property type="project" value="InterPro"/>
</dbReference>
<dbReference type="Pfam" id="PF00460">
    <property type="entry name" value="Flg_bb_rod"/>
    <property type="match status" value="1"/>
</dbReference>
<keyword evidence="4 6" id="KW-0975">Bacterial flagellum</keyword>
<evidence type="ECO:0000313" key="8">
    <source>
        <dbReference type="EMBL" id="SHL96782.1"/>
    </source>
</evidence>
<dbReference type="GO" id="GO:0071973">
    <property type="term" value="P:bacterial-type flagellum-dependent cell motility"/>
    <property type="evidence" value="ECO:0007669"/>
    <property type="project" value="InterPro"/>
</dbReference>
<dbReference type="NCBIfam" id="TIGR01396">
    <property type="entry name" value="FlgB"/>
    <property type="match status" value="1"/>
</dbReference>
<proteinExistence type="inferred from homology"/>
<comment type="function">
    <text evidence="5 6">Structural component of flagellum, the bacterial motility apparatus. Part of the rod structure of flagellar basal body.</text>
</comment>
<protein>
    <recommendedName>
        <fullName evidence="3 6">Flagellar basal body rod protein FlgB</fullName>
    </recommendedName>
</protein>
<keyword evidence="9" id="KW-1185">Reference proteome</keyword>
<dbReference type="InterPro" id="IPR019776">
    <property type="entry name" value="Flagellar_basal_body_rod_CS"/>
</dbReference>
<evidence type="ECO:0000256" key="3">
    <source>
        <dbReference type="ARBA" id="ARBA00014376"/>
    </source>
</evidence>
<keyword evidence="8" id="KW-0966">Cell projection</keyword>
<feature type="domain" description="Flagellar basal body rod protein N-terminal" evidence="7">
    <location>
        <begin position="13"/>
        <end position="40"/>
    </location>
</feature>
<comment type="subunit">
    <text evidence="6">The basal body constitutes a major portion of the flagellar organelle and consists of a number of rings mounted on a central rod.</text>
</comment>
<dbReference type="OrthoDB" id="9792068at2"/>
<evidence type="ECO:0000259" key="7">
    <source>
        <dbReference type="Pfam" id="PF00460"/>
    </source>
</evidence>
<evidence type="ECO:0000256" key="2">
    <source>
        <dbReference type="ARBA" id="ARBA00009677"/>
    </source>
</evidence>
<dbReference type="InterPro" id="IPR001444">
    <property type="entry name" value="Flag_bb_rod_N"/>
</dbReference>
<evidence type="ECO:0000256" key="1">
    <source>
        <dbReference type="ARBA" id="ARBA00004117"/>
    </source>
</evidence>